<dbReference type="PANTHER" id="PTHR10314">
    <property type="entry name" value="CYSTATHIONINE BETA-SYNTHASE"/>
    <property type="match status" value="1"/>
</dbReference>
<dbReference type="CDD" id="cd00640">
    <property type="entry name" value="Trp-synth-beta_II"/>
    <property type="match status" value="1"/>
</dbReference>
<dbReference type="Pfam" id="PF00291">
    <property type="entry name" value="PALP"/>
    <property type="match status" value="1"/>
</dbReference>
<proteinExistence type="predicted"/>
<dbReference type="InterPro" id="IPR053471">
    <property type="entry name" value="AKP_thiolase_beta"/>
</dbReference>
<dbReference type="EMBL" id="BSUO01000001">
    <property type="protein sequence ID" value="GMA39511.1"/>
    <property type="molecule type" value="Genomic_DNA"/>
</dbReference>
<evidence type="ECO:0000259" key="3">
    <source>
        <dbReference type="Pfam" id="PF00291"/>
    </source>
</evidence>
<dbReference type="RefSeq" id="WP_284303410.1">
    <property type="nucleotide sequence ID" value="NZ_BSUO01000001.1"/>
</dbReference>
<dbReference type="Gene3D" id="3.40.50.1100">
    <property type="match status" value="2"/>
</dbReference>
<comment type="cofactor">
    <cofactor evidence="1">
        <name>pyridoxal 5'-phosphate</name>
        <dbReference type="ChEBI" id="CHEBI:597326"/>
    </cofactor>
</comment>
<name>A0ABQ6IQZ8_9MICO</name>
<keyword evidence="5" id="KW-1185">Reference proteome</keyword>
<keyword evidence="4" id="KW-0456">Lyase</keyword>
<sequence>MSRDMSYDAVMARKNDIMKASLGIDYDDFEQTTLAFDYERMMAGGDYTLEDIARIQAETKVGNTPLYELTNLTEAVREFAGPGKGARILLKDEAANASGSFKARRASISCFEASRRGYEGVATATSGNYGAGVASQAAMRRLKCIVLQEVFDSRGVGQPEIVEKSRACEAYGAEVQKLSVGLELFYQMLVTLEATGFFNASLYTPFGIRGVETLGAEIGEQVQARYGKAPDAVVVTQAGGGNLTGTARGLKLIGCEDTQVIACSVDLSGLHMGSDTDFNRKSFTTGHTGFGVPFATWPDRTDVPRNAARSLRYMDSYHLVTQGEVFYITELLTKLEGIERGPAGNTSVTAAVALAAEMDRDEIIVVQETEYTGAGKHHNRQLSFARENGVEVRVGDPTENVPGKAIVLPERLEQVKGRPQDITALRRSYVKNALKRLPASEWTDVDVDFVAADSNTDPDWVRAALADLAGHQSAPQGAGTTGSSR</sequence>
<accession>A0ABQ6IQZ8</accession>
<evidence type="ECO:0000256" key="2">
    <source>
        <dbReference type="ARBA" id="ARBA00022898"/>
    </source>
</evidence>
<evidence type="ECO:0000313" key="4">
    <source>
        <dbReference type="EMBL" id="GMA39511.1"/>
    </source>
</evidence>
<evidence type="ECO:0000313" key="5">
    <source>
        <dbReference type="Proteomes" id="UP001157126"/>
    </source>
</evidence>
<dbReference type="InterPro" id="IPR050214">
    <property type="entry name" value="Cys_Synth/Cystath_Beta-Synth"/>
</dbReference>
<dbReference type="NCBIfam" id="NF040741">
    <property type="entry name" value="ornith_OrtB"/>
    <property type="match status" value="1"/>
</dbReference>
<dbReference type="GO" id="GO:0016829">
    <property type="term" value="F:lyase activity"/>
    <property type="evidence" value="ECO:0007669"/>
    <property type="project" value="UniProtKB-KW"/>
</dbReference>
<evidence type="ECO:0000256" key="1">
    <source>
        <dbReference type="ARBA" id="ARBA00001933"/>
    </source>
</evidence>
<protein>
    <submittedName>
        <fullName evidence="4">PLP-dependent lyase/thiolase</fullName>
    </submittedName>
</protein>
<keyword evidence="2" id="KW-0663">Pyridoxal phosphate</keyword>
<reference evidence="5" key="1">
    <citation type="journal article" date="2019" name="Int. J. Syst. Evol. Microbiol.">
        <title>The Global Catalogue of Microorganisms (GCM) 10K type strain sequencing project: providing services to taxonomists for standard genome sequencing and annotation.</title>
        <authorList>
            <consortium name="The Broad Institute Genomics Platform"/>
            <consortium name="The Broad Institute Genome Sequencing Center for Infectious Disease"/>
            <person name="Wu L."/>
            <person name="Ma J."/>
        </authorList>
    </citation>
    <scope>NUCLEOTIDE SEQUENCE [LARGE SCALE GENOMIC DNA]</scope>
    <source>
        <strain evidence="5">NBRC 113072</strain>
    </source>
</reference>
<comment type="caution">
    <text evidence="4">The sequence shown here is derived from an EMBL/GenBank/DDBJ whole genome shotgun (WGS) entry which is preliminary data.</text>
</comment>
<dbReference type="InterPro" id="IPR036052">
    <property type="entry name" value="TrpB-like_PALP_sf"/>
</dbReference>
<dbReference type="Proteomes" id="UP001157126">
    <property type="component" value="Unassembled WGS sequence"/>
</dbReference>
<feature type="domain" description="Tryptophan synthase beta chain-like PALP" evidence="3">
    <location>
        <begin position="60"/>
        <end position="366"/>
    </location>
</feature>
<dbReference type="InterPro" id="IPR001926">
    <property type="entry name" value="TrpB-like_PALP"/>
</dbReference>
<organism evidence="4 5">
    <name type="scientific">Mobilicoccus caccae</name>
    <dbReference type="NCBI Taxonomy" id="1859295"/>
    <lineage>
        <taxon>Bacteria</taxon>
        <taxon>Bacillati</taxon>
        <taxon>Actinomycetota</taxon>
        <taxon>Actinomycetes</taxon>
        <taxon>Micrococcales</taxon>
        <taxon>Dermatophilaceae</taxon>
        <taxon>Mobilicoccus</taxon>
    </lineage>
</organism>
<dbReference type="SUPFAM" id="SSF53686">
    <property type="entry name" value="Tryptophan synthase beta subunit-like PLP-dependent enzymes"/>
    <property type="match status" value="1"/>
</dbReference>
<gene>
    <name evidence="4" type="primary">ortB</name>
    <name evidence="4" type="ORF">GCM10025883_15560</name>
</gene>